<dbReference type="AlphaFoldDB" id="Q6LSD2"/>
<protein>
    <submittedName>
        <fullName evidence="1">Uncharacterized protein</fullName>
    </submittedName>
</protein>
<reference evidence="2" key="1">
    <citation type="journal article" date="2005" name="Science">
        <title>Life at depth: Photobacterium profundum genome sequence and expression analysis.</title>
        <authorList>
            <person name="Vezzi A."/>
            <person name="Campanaro S."/>
            <person name="D'Angelo M."/>
            <person name="Simonato F."/>
            <person name="Vitulo N."/>
            <person name="Lauro F.M."/>
            <person name="Cestaro A."/>
            <person name="Malacrida G."/>
            <person name="Simionati B."/>
            <person name="Cannata N."/>
            <person name="Romualdi C."/>
            <person name="Bartlett D.H."/>
            <person name="Valle G."/>
        </authorList>
    </citation>
    <scope>NUCLEOTIDE SEQUENCE [LARGE SCALE GENOMIC DNA]</scope>
    <source>
        <strain evidence="2">ATCC BAA-1253 / SS9</strain>
    </source>
</reference>
<keyword evidence="2" id="KW-1185">Reference proteome</keyword>
<accession>Q6LSD2</accession>
<evidence type="ECO:0000313" key="2">
    <source>
        <dbReference type="Proteomes" id="UP000000593"/>
    </source>
</evidence>
<dbReference type="HOGENOM" id="CLU_2555329_0_0_6"/>
<evidence type="ECO:0000313" key="1">
    <source>
        <dbReference type="EMBL" id="CAG19794.1"/>
    </source>
</evidence>
<gene>
    <name evidence="1" type="primary">T4338</name>
    <name evidence="1" type="ordered locus">PBPRA1383</name>
</gene>
<dbReference type="Proteomes" id="UP000000593">
    <property type="component" value="Chromosome 1"/>
</dbReference>
<dbReference type="KEGG" id="ppr:PBPRA1383"/>
<dbReference type="EMBL" id="CR378667">
    <property type="protein sequence ID" value="CAG19794.1"/>
    <property type="molecule type" value="Genomic_DNA"/>
</dbReference>
<proteinExistence type="predicted"/>
<name>Q6LSD2_PHOPR</name>
<sequence length="82" mass="9178">MTSGSNHKISNVVRWKIASAQRVKSEKALYCVTQCTFSGPFLSFRTSYSTGKRIRKTFSTKGEALAFELHIMKEVDDKPCAA</sequence>
<organism evidence="1 2">
    <name type="scientific">Photobacterium profundum (strain SS9)</name>
    <dbReference type="NCBI Taxonomy" id="298386"/>
    <lineage>
        <taxon>Bacteria</taxon>
        <taxon>Pseudomonadati</taxon>
        <taxon>Pseudomonadota</taxon>
        <taxon>Gammaproteobacteria</taxon>
        <taxon>Vibrionales</taxon>
        <taxon>Vibrionaceae</taxon>
        <taxon>Photobacterium</taxon>
    </lineage>
</organism>
<dbReference type="STRING" id="298386.PBPRA1383"/>